<evidence type="ECO:0000313" key="4">
    <source>
        <dbReference type="Proteomes" id="UP000234343"/>
    </source>
</evidence>
<dbReference type="Gene3D" id="3.90.70.80">
    <property type="match status" value="1"/>
</dbReference>
<protein>
    <submittedName>
        <fullName evidence="3">Type IV secretion protein Dot</fullName>
    </submittedName>
</protein>
<feature type="transmembrane region" description="Helical" evidence="2">
    <location>
        <begin position="395"/>
        <end position="415"/>
    </location>
</feature>
<gene>
    <name evidence="3" type="ORF">CAB17_09315</name>
</gene>
<keyword evidence="2" id="KW-0472">Membrane</keyword>
<feature type="coiled-coil region" evidence="1">
    <location>
        <begin position="269"/>
        <end position="296"/>
    </location>
</feature>
<sequence length="440" mass="50617">MYNQKDENIKARVKNAVDVSGSFDNCFFHNYALYLLTNHQALPKDLFNFKSILEESKAKKLFRYFPNQKSLNQISLLASSQDHVSNYLFEKTLILGFLFREWFPTQLMEHPELGNEMLEGEHGVFTGFQNYKEYRQFMSKEELYTSEFSVLYEANQEFLEYYYNRSLGKIDKNSAFEEYFAHTSSDEEAIRNYWNIEGYASYCKYMAQPQVKLSHIEIMAMMKVINQPLTIYDRSTAAIVDEYRDLDTTSPKFEVALHASQGHYFLLKTDETREDLEEYEQSQREYKKDRSELLARSEKPVSSLLVRATCPKGHLDAEPFDALIERLAELENLRKVDEEELVSQKSTTVKQNTNHNFLLNLGSSIVGTSAALVTLVGIAILTGQYDPGPSLVEEAVATTVISSVAGLGYSLYHFFVSNDQSNAPKDPEHESNLSQKQKLN</sequence>
<keyword evidence="4" id="KW-1185">Reference proteome</keyword>
<organism evidence="3 4">
    <name type="scientific">Legionella sainthelensi</name>
    <dbReference type="NCBI Taxonomy" id="28087"/>
    <lineage>
        <taxon>Bacteria</taxon>
        <taxon>Pseudomonadati</taxon>
        <taxon>Pseudomonadota</taxon>
        <taxon>Gammaproteobacteria</taxon>
        <taxon>Legionellales</taxon>
        <taxon>Legionellaceae</taxon>
        <taxon>Legionella</taxon>
    </lineage>
</organism>
<evidence type="ECO:0000256" key="2">
    <source>
        <dbReference type="SAM" id="Phobius"/>
    </source>
</evidence>
<keyword evidence="1" id="KW-0175">Coiled coil</keyword>
<dbReference type="RefSeq" id="WP_101899871.1">
    <property type="nucleotide sequence ID" value="NZ_CP025491.2"/>
</dbReference>
<dbReference type="KEGG" id="lsh:CAB17_09315"/>
<feature type="coiled-coil region" evidence="1">
    <location>
        <begin position="320"/>
        <end position="347"/>
    </location>
</feature>
<dbReference type="EMBL" id="CP025491">
    <property type="protein sequence ID" value="AUH72237.1"/>
    <property type="molecule type" value="Genomic_DNA"/>
</dbReference>
<evidence type="ECO:0000313" key="3">
    <source>
        <dbReference type="EMBL" id="AUH72237.1"/>
    </source>
</evidence>
<dbReference type="Proteomes" id="UP000234343">
    <property type="component" value="Chromosome"/>
</dbReference>
<name>A0A2H5FL12_9GAMM</name>
<reference evidence="3 4" key="1">
    <citation type="submission" date="2017-12" db="EMBL/GenBank/DDBJ databases">
        <title>Legionella sainthelensi LA01-117, whole genome sequence of a clinical isolate from New Zealand.</title>
        <authorList>
            <person name="Cree S.L."/>
            <person name="Slow S."/>
            <person name="Kennedy M.A."/>
            <person name="Murdoch D.R."/>
            <person name="Biggs P.J."/>
            <person name="Anderson T."/>
        </authorList>
    </citation>
    <scope>NUCLEOTIDE SEQUENCE [LARGE SCALE GENOMIC DNA]</scope>
    <source>
        <strain evidence="3 4">LA01-117</strain>
    </source>
</reference>
<keyword evidence="2" id="KW-1133">Transmembrane helix</keyword>
<keyword evidence="2" id="KW-0812">Transmembrane</keyword>
<accession>A0A2H5FL12</accession>
<dbReference type="AlphaFoldDB" id="A0A2H5FL12"/>
<evidence type="ECO:0000256" key="1">
    <source>
        <dbReference type="SAM" id="Coils"/>
    </source>
</evidence>
<proteinExistence type="predicted"/>
<feature type="transmembrane region" description="Helical" evidence="2">
    <location>
        <begin position="357"/>
        <end position="383"/>
    </location>
</feature>